<keyword evidence="5" id="KW-0378">Hydrolase</keyword>
<dbReference type="AlphaFoldDB" id="A0A3R8MRW8"/>
<keyword evidence="3 16" id="KW-0808">Transferase</keyword>
<evidence type="ECO:0000256" key="3">
    <source>
        <dbReference type="ARBA" id="ARBA00022679"/>
    </source>
</evidence>
<dbReference type="GO" id="GO:0005886">
    <property type="term" value="C:plasma membrane"/>
    <property type="evidence" value="ECO:0007669"/>
    <property type="project" value="TreeGrafter"/>
</dbReference>
<comment type="caution">
    <text evidence="16">The sequence shown here is derived from an EMBL/GenBank/DDBJ whole genome shotgun (WGS) entry which is preliminary data.</text>
</comment>
<keyword evidence="6" id="KW-0460">Magnesium</keyword>
<name>A0A3R8MRW8_9BURK</name>
<dbReference type="InterPro" id="IPR029044">
    <property type="entry name" value="Nucleotide-diphossugar_trans"/>
</dbReference>
<feature type="transmembrane region" description="Helical" evidence="14">
    <location>
        <begin position="369"/>
        <end position="387"/>
    </location>
</feature>
<feature type="transmembrane region" description="Helical" evidence="14">
    <location>
        <begin position="906"/>
        <end position="925"/>
    </location>
</feature>
<sequence length="985" mass="108938">MSGPDSHSPSSPDHDSSLAVHFRTRHPVTVGRVLSALFLALLIAVLNFVVWDKINPVVDAPPFYGKISGLAYNSAQRWDNPLEGKDADDASILKDFEILSQFTTRIRTYTSADRPQIPALVEKAGLHLTAGVWVGKDEERNQKEIDALEKAVQETSAIERVIVGNERVLTGERTPADSIRHMREVKRRVRKPVSTAEPWHVWLRYPELAANADFITVHLLPYWEGLPVKQALDYTFGRLHEVQRRFPDKKIVIGEVGWPSQGDRRDSSRASPSSQAEFIRGFLVRAAAENLDYFLMEGIDQPWKIELEGRAGPYWGYLDAYRQPKYSLTAPIERDPNWETKAALASVAGVVALFWFMFTFSNLQLPSRLAFGIVFQSVISLFAWLVALPFDYYMRPIDWTFLVILVPSLLAMSIILLTNFFEFVEMFWPGNLRHVYRPRPLAPGAREPKVSLHLACCNEQPDMVIATIKSLAALDYTNFEVLVIDNNTKDEKLWKPVEEFMATLPENFKFFHLPKWPGFKAGALNYGLTQTAPDAEIIGVVDADYVVVRRWLKDVVSYFDDPQTAVVQSPQAHRGWSRHTFRRMMNFEYDGFFRIGMHHRNERNAIIQHGTMTLVRAEPLKKDGWSEWTICEDAELALRLMNQGYTLRYVDVVMGRGLTPDTFFAFKKQRKRWAQGAIQIMKAHTKTLFGRSNLTTAQRYHFIAGWFSWVGDALHLLFALAAIAWSIGIIAAPHLFSLPILLFMIPLIAFFFFKALMGPLLYMRRVRCEQKDVWGAALAGMALSHGIAQGVYEGLWNKTAVFEVTEKGGGAGTQASDQSGGESAAGGAASTASGSAGAAAGTSGATGAGATTGQTSGTADAADTSAPPAPAAAEAATTAAAPAPAAKPAKRKKPAGMAWGGVREEALLLIGLLVATWGISLTRLPNHLESFMWMVVLILQAVPYLAAVICALISASKAKHLEKKPKQPRTAQAGGADEAGKPASA</sequence>
<evidence type="ECO:0000256" key="7">
    <source>
        <dbReference type="ARBA" id="ARBA00022989"/>
    </source>
</evidence>
<reference evidence="16 17" key="1">
    <citation type="submission" date="2018-11" db="EMBL/GenBank/DDBJ databases">
        <title>Genome sequencing of Lautropia sp. KCOM 2505 (= ChDC F240).</title>
        <authorList>
            <person name="Kook J.-K."/>
            <person name="Park S.-N."/>
            <person name="Lim Y.K."/>
        </authorList>
    </citation>
    <scope>NUCLEOTIDE SEQUENCE [LARGE SCALE GENOMIC DNA]</scope>
    <source>
        <strain evidence="16 17">KCOM 2505</strain>
    </source>
</reference>
<keyword evidence="7 14" id="KW-1133">Transmembrane helix</keyword>
<dbReference type="InterPro" id="IPR000490">
    <property type="entry name" value="Glyco_hydro_17"/>
</dbReference>
<evidence type="ECO:0000256" key="9">
    <source>
        <dbReference type="ARBA" id="ARBA00053004"/>
    </source>
</evidence>
<dbReference type="GO" id="GO:0016758">
    <property type="term" value="F:hexosyltransferase activity"/>
    <property type="evidence" value="ECO:0007669"/>
    <property type="project" value="TreeGrafter"/>
</dbReference>
<feature type="transmembrane region" description="Helical" evidence="14">
    <location>
        <begin position="342"/>
        <end position="360"/>
    </location>
</feature>
<dbReference type="GO" id="GO:0005975">
    <property type="term" value="P:carbohydrate metabolic process"/>
    <property type="evidence" value="ECO:0007669"/>
    <property type="project" value="InterPro"/>
</dbReference>
<accession>A0A3R8MRW8</accession>
<evidence type="ECO:0000256" key="10">
    <source>
        <dbReference type="ARBA" id="ARBA00066964"/>
    </source>
</evidence>
<dbReference type="SUPFAM" id="SSF51445">
    <property type="entry name" value="(Trans)glycosidases"/>
    <property type="match status" value="1"/>
</dbReference>
<protein>
    <recommendedName>
        <fullName evidence="11">Beta-monoglucosyldiacylglycerol synthase</fullName>
        <ecNumber evidence="10">2.4.1.336</ecNumber>
    </recommendedName>
    <alternativeName>
        <fullName evidence="12">UDP-glucose:1,2-diacylglycerol 3-beta-D-glucosyltransferase</fullName>
    </alternativeName>
</protein>
<dbReference type="SUPFAM" id="SSF53448">
    <property type="entry name" value="Nucleotide-diphospho-sugar transferases"/>
    <property type="match status" value="1"/>
</dbReference>
<feature type="transmembrane region" description="Helical" evidence="14">
    <location>
        <begin position="706"/>
        <end position="730"/>
    </location>
</feature>
<gene>
    <name evidence="16" type="ORF">EHV23_02290</name>
</gene>
<feature type="transmembrane region" description="Helical" evidence="14">
    <location>
        <begin position="33"/>
        <end position="51"/>
    </location>
</feature>
<dbReference type="PANTHER" id="PTHR43867:SF4">
    <property type="entry name" value="BETA-(1-3)-GLUCOSYL TRANSFERASE"/>
    <property type="match status" value="1"/>
</dbReference>
<dbReference type="Pfam" id="PF00535">
    <property type="entry name" value="Glycos_transf_2"/>
    <property type="match status" value="1"/>
</dbReference>
<feature type="domain" description="Glycosyltransferase 2-like" evidence="15">
    <location>
        <begin position="452"/>
        <end position="622"/>
    </location>
</feature>
<dbReference type="GO" id="GO:0004553">
    <property type="term" value="F:hydrolase activity, hydrolyzing O-glycosyl compounds"/>
    <property type="evidence" value="ECO:0007669"/>
    <property type="project" value="InterPro"/>
</dbReference>
<proteinExistence type="predicted"/>
<evidence type="ECO:0000313" key="17">
    <source>
        <dbReference type="Proteomes" id="UP000270261"/>
    </source>
</evidence>
<evidence type="ECO:0000256" key="6">
    <source>
        <dbReference type="ARBA" id="ARBA00022842"/>
    </source>
</evidence>
<dbReference type="Gene3D" id="3.20.20.80">
    <property type="entry name" value="Glycosidases"/>
    <property type="match status" value="1"/>
</dbReference>
<keyword evidence="8 14" id="KW-0472">Membrane</keyword>
<evidence type="ECO:0000256" key="13">
    <source>
        <dbReference type="SAM" id="MobiDB-lite"/>
    </source>
</evidence>
<evidence type="ECO:0000256" key="14">
    <source>
        <dbReference type="SAM" id="Phobius"/>
    </source>
</evidence>
<dbReference type="PROSITE" id="PS00587">
    <property type="entry name" value="GLYCOSYL_HYDROL_F17"/>
    <property type="match status" value="1"/>
</dbReference>
<feature type="compositionally biased region" description="Low complexity" evidence="13">
    <location>
        <begin position="840"/>
        <end position="886"/>
    </location>
</feature>
<dbReference type="RefSeq" id="WP_125094532.1">
    <property type="nucleotide sequence ID" value="NZ_RRUE01000001.1"/>
</dbReference>
<feature type="transmembrane region" description="Helical" evidence="14">
    <location>
        <begin position="736"/>
        <end position="757"/>
    </location>
</feature>
<feature type="region of interest" description="Disordered" evidence="13">
    <location>
        <begin position="840"/>
        <end position="892"/>
    </location>
</feature>
<evidence type="ECO:0000313" key="16">
    <source>
        <dbReference type="EMBL" id="RRN45101.1"/>
    </source>
</evidence>
<evidence type="ECO:0000256" key="1">
    <source>
        <dbReference type="ARBA" id="ARBA00004141"/>
    </source>
</evidence>
<dbReference type="InterPro" id="IPR050321">
    <property type="entry name" value="Glycosyltr_2/OpgH_subfam"/>
</dbReference>
<feature type="transmembrane region" description="Helical" evidence="14">
    <location>
        <begin position="399"/>
        <end position="421"/>
    </location>
</feature>
<dbReference type="InterPro" id="IPR017853">
    <property type="entry name" value="GH"/>
</dbReference>
<dbReference type="Proteomes" id="UP000270261">
    <property type="component" value="Unassembled WGS sequence"/>
</dbReference>
<feature type="transmembrane region" description="Helical" evidence="14">
    <location>
        <begin position="931"/>
        <end position="955"/>
    </location>
</feature>
<dbReference type="EMBL" id="RRUE01000001">
    <property type="protein sequence ID" value="RRN45101.1"/>
    <property type="molecule type" value="Genomic_DNA"/>
</dbReference>
<dbReference type="EC" id="2.4.1.336" evidence="10"/>
<evidence type="ECO:0000256" key="11">
    <source>
        <dbReference type="ARBA" id="ARBA00068721"/>
    </source>
</evidence>
<dbReference type="InterPro" id="IPR001173">
    <property type="entry name" value="Glyco_trans_2-like"/>
</dbReference>
<evidence type="ECO:0000259" key="15">
    <source>
        <dbReference type="Pfam" id="PF00535"/>
    </source>
</evidence>
<evidence type="ECO:0000256" key="2">
    <source>
        <dbReference type="ARBA" id="ARBA00022676"/>
    </source>
</evidence>
<feature type="region of interest" description="Disordered" evidence="13">
    <location>
        <begin position="960"/>
        <end position="985"/>
    </location>
</feature>
<comment type="catalytic activity">
    <reaction evidence="9">
        <text>a 1,2-diacyl-sn-glycerol + UDP-alpha-D-glucose = a 1,2-diacyl-3-O-(beta-D-glucopyranosyl)-sn-glycerol + UDP + H(+)</text>
        <dbReference type="Rhea" id="RHEA:17285"/>
        <dbReference type="ChEBI" id="CHEBI:15378"/>
        <dbReference type="ChEBI" id="CHEBI:17815"/>
        <dbReference type="ChEBI" id="CHEBI:58223"/>
        <dbReference type="ChEBI" id="CHEBI:58885"/>
        <dbReference type="ChEBI" id="CHEBI:75799"/>
        <dbReference type="EC" id="2.4.1.336"/>
    </reaction>
</comment>
<keyword evidence="4 14" id="KW-0812">Transmembrane</keyword>
<organism evidence="16 17">
    <name type="scientific">Lautropia dentalis</name>
    <dbReference type="NCBI Taxonomy" id="2490857"/>
    <lineage>
        <taxon>Bacteria</taxon>
        <taxon>Pseudomonadati</taxon>
        <taxon>Pseudomonadota</taxon>
        <taxon>Betaproteobacteria</taxon>
        <taxon>Burkholderiales</taxon>
        <taxon>Burkholderiaceae</taxon>
        <taxon>Lautropia</taxon>
    </lineage>
</organism>
<dbReference type="PANTHER" id="PTHR43867">
    <property type="entry name" value="CELLULOSE SYNTHASE CATALYTIC SUBUNIT A [UDP-FORMING]"/>
    <property type="match status" value="1"/>
</dbReference>
<evidence type="ECO:0000256" key="4">
    <source>
        <dbReference type="ARBA" id="ARBA00022692"/>
    </source>
</evidence>
<dbReference type="Gene3D" id="3.90.550.10">
    <property type="entry name" value="Spore Coat Polysaccharide Biosynthesis Protein SpsA, Chain A"/>
    <property type="match status" value="1"/>
</dbReference>
<keyword evidence="2" id="KW-0328">Glycosyltransferase</keyword>
<evidence type="ECO:0000256" key="8">
    <source>
        <dbReference type="ARBA" id="ARBA00023136"/>
    </source>
</evidence>
<comment type="subcellular location">
    <subcellularLocation>
        <location evidence="1">Membrane</location>
        <topology evidence="1">Multi-pass membrane protein</topology>
    </subcellularLocation>
</comment>
<evidence type="ECO:0000256" key="12">
    <source>
        <dbReference type="ARBA" id="ARBA00078564"/>
    </source>
</evidence>
<dbReference type="FunFam" id="3.90.550.10:FF:000164">
    <property type="entry name" value="Beta-(1-3)-glucosyl transferase"/>
    <property type="match status" value="1"/>
</dbReference>
<keyword evidence="17" id="KW-1185">Reference proteome</keyword>
<dbReference type="OrthoDB" id="276604at2"/>
<evidence type="ECO:0000256" key="5">
    <source>
        <dbReference type="ARBA" id="ARBA00022801"/>
    </source>
</evidence>